<evidence type="ECO:0000313" key="2">
    <source>
        <dbReference type="EMBL" id="KAK3868538.1"/>
    </source>
</evidence>
<reference evidence="2" key="1">
    <citation type="submission" date="2023-10" db="EMBL/GenBank/DDBJ databases">
        <title>Genome assemblies of two species of porcelain crab, Petrolisthes cinctipes and Petrolisthes manimaculis (Anomura: Porcellanidae).</title>
        <authorList>
            <person name="Angst P."/>
        </authorList>
    </citation>
    <scope>NUCLEOTIDE SEQUENCE</scope>
    <source>
        <strain evidence="2">PB745_01</strain>
        <tissue evidence="2">Gill</tissue>
    </source>
</reference>
<dbReference type="Proteomes" id="UP001286313">
    <property type="component" value="Unassembled WGS sequence"/>
</dbReference>
<sequence>MSSTTPRKGSGGKDLNTEDNDGDQVDRGKAWKKTDYIPRRFDEMPPEPEWVPVAEVIRTQRQETAKQAREEVKIVPPSDSESDSEPQEPSPVPTRKSFGLSSKPGKEEQHHNKGRSVQESNNIYHPPLKSGRKDAAPTGGDNDSNIDAVTRSMMDWALKTDYEIKRRKPLAHEHSPRSESPRHLRESTGGEHSQHDHKLSPDYSLERNSDYLEKKQDEHYPEHHTRDYYEVEDDKAYFYEREEKDYRDQDDRDYQYSREEQDYYNDRDEYYPQPEKDKGEYQRGSGSADYRERRAERYHGREHSSEHYRRHSSEHYREHEDPRYGSSRNQQYPRTDYRDDRSRRRQDREEKPYTGSRNEDVLF</sequence>
<accession>A0AAE1KC48</accession>
<dbReference type="AlphaFoldDB" id="A0AAE1KC48"/>
<feature type="compositionally biased region" description="Basic and acidic residues" evidence="1">
    <location>
        <begin position="289"/>
        <end position="323"/>
    </location>
</feature>
<evidence type="ECO:0000313" key="3">
    <source>
        <dbReference type="Proteomes" id="UP001286313"/>
    </source>
</evidence>
<protein>
    <submittedName>
        <fullName evidence="2">Uncharacterized protein</fullName>
    </submittedName>
</protein>
<comment type="caution">
    <text evidence="2">The sequence shown here is derived from an EMBL/GenBank/DDBJ whole genome shotgun (WGS) entry which is preliminary data.</text>
</comment>
<feature type="compositionally biased region" description="Basic and acidic residues" evidence="1">
    <location>
        <begin position="163"/>
        <end position="281"/>
    </location>
</feature>
<feature type="region of interest" description="Disordered" evidence="1">
    <location>
        <begin position="1"/>
        <end position="147"/>
    </location>
</feature>
<organism evidence="2 3">
    <name type="scientific">Petrolisthes cinctipes</name>
    <name type="common">Flat porcelain crab</name>
    <dbReference type="NCBI Taxonomy" id="88211"/>
    <lineage>
        <taxon>Eukaryota</taxon>
        <taxon>Metazoa</taxon>
        <taxon>Ecdysozoa</taxon>
        <taxon>Arthropoda</taxon>
        <taxon>Crustacea</taxon>
        <taxon>Multicrustacea</taxon>
        <taxon>Malacostraca</taxon>
        <taxon>Eumalacostraca</taxon>
        <taxon>Eucarida</taxon>
        <taxon>Decapoda</taxon>
        <taxon>Pleocyemata</taxon>
        <taxon>Anomura</taxon>
        <taxon>Galatheoidea</taxon>
        <taxon>Porcellanidae</taxon>
        <taxon>Petrolisthes</taxon>
    </lineage>
</organism>
<proteinExistence type="predicted"/>
<feature type="region of interest" description="Disordered" evidence="1">
    <location>
        <begin position="163"/>
        <end position="363"/>
    </location>
</feature>
<dbReference type="EMBL" id="JAWQEG010002990">
    <property type="protein sequence ID" value="KAK3868538.1"/>
    <property type="molecule type" value="Genomic_DNA"/>
</dbReference>
<name>A0AAE1KC48_PETCI</name>
<gene>
    <name evidence="2" type="ORF">Pcinc_026085</name>
</gene>
<evidence type="ECO:0000256" key="1">
    <source>
        <dbReference type="SAM" id="MobiDB-lite"/>
    </source>
</evidence>
<feature type="compositionally biased region" description="Basic and acidic residues" evidence="1">
    <location>
        <begin position="335"/>
        <end position="363"/>
    </location>
</feature>
<feature type="compositionally biased region" description="Basic and acidic residues" evidence="1">
    <location>
        <begin position="24"/>
        <end position="43"/>
    </location>
</feature>
<feature type="compositionally biased region" description="Basic and acidic residues" evidence="1">
    <location>
        <begin position="58"/>
        <end position="73"/>
    </location>
</feature>
<keyword evidence="3" id="KW-1185">Reference proteome</keyword>